<evidence type="ECO:0000313" key="6">
    <source>
        <dbReference type="Proteomes" id="UP001377972"/>
    </source>
</evidence>
<dbReference type="HAMAP" id="MF_00063">
    <property type="entry name" value="CysH"/>
    <property type="match status" value="1"/>
</dbReference>
<comment type="catalytic activity">
    <reaction evidence="3">
        <text>[thioredoxin]-disulfide + sulfite + adenosine 3',5'-bisphosphate + 2 H(+) = [thioredoxin]-dithiol + 3'-phosphoadenylyl sulfate</text>
        <dbReference type="Rhea" id="RHEA:11724"/>
        <dbReference type="Rhea" id="RHEA-COMP:10698"/>
        <dbReference type="Rhea" id="RHEA-COMP:10700"/>
        <dbReference type="ChEBI" id="CHEBI:15378"/>
        <dbReference type="ChEBI" id="CHEBI:17359"/>
        <dbReference type="ChEBI" id="CHEBI:29950"/>
        <dbReference type="ChEBI" id="CHEBI:50058"/>
        <dbReference type="ChEBI" id="CHEBI:58339"/>
        <dbReference type="ChEBI" id="CHEBI:58343"/>
        <dbReference type="EC" id="1.8.4.8"/>
    </reaction>
</comment>
<dbReference type="Proteomes" id="UP001377972">
    <property type="component" value="Unassembled WGS sequence"/>
</dbReference>
<organism evidence="5 6">
    <name type="scientific">Pseudoalteromonas lipolytica</name>
    <dbReference type="NCBI Taxonomy" id="570156"/>
    <lineage>
        <taxon>Bacteria</taxon>
        <taxon>Pseudomonadati</taxon>
        <taxon>Pseudomonadota</taxon>
        <taxon>Gammaproteobacteria</taxon>
        <taxon>Alteromonadales</taxon>
        <taxon>Pseudoalteromonadaceae</taxon>
        <taxon>Pseudoalteromonas</taxon>
    </lineage>
</organism>
<evidence type="ECO:0000256" key="2">
    <source>
        <dbReference type="ARBA" id="ARBA00023002"/>
    </source>
</evidence>
<dbReference type="GO" id="GO:0004604">
    <property type="term" value="F:phosphoadenylyl-sulfate reductase (thioredoxin) activity"/>
    <property type="evidence" value="ECO:0007669"/>
    <property type="project" value="UniProtKB-EC"/>
</dbReference>
<feature type="active site" description="Nucleophile; cysteine thiosulfonate intermediate" evidence="3">
    <location>
        <position position="226"/>
    </location>
</feature>
<keyword evidence="2 3" id="KW-0560">Oxidoreductase</keyword>
<comment type="function">
    <text evidence="3">Catalyzes the formation of sulfite from phosphoadenosine 5'-phosphosulfate (PAPS) using thioredoxin as an electron donor.</text>
</comment>
<accession>A0ABU8ST64</accession>
<proteinExistence type="inferred from homology"/>
<dbReference type="PIRSF" id="PIRSF000857">
    <property type="entry name" value="PAPS_reductase"/>
    <property type="match status" value="1"/>
</dbReference>
<sequence length="230" mass="26949">MLDTNIDIDLINKRMVSWTASQRISWALKNLPKQHIVSTSFGAQAAVMLHLMTFHKPDILVVFIDTGYLFDETIEFSKHLTSTLNLNLKTFRPLLDREKYEKKFGKVWENGLEGLELYNQNRKVEPMQRALNDLHAATWFSGIRKEQSPTREQKMFVELSNNRYKVSPILDWTSEDIDSYIKDNSLEYNPLWHKGYISIGDTHTTKSIYEVESIEQTRFFGLKRECGLHE</sequence>
<dbReference type="InterPro" id="IPR014729">
    <property type="entry name" value="Rossmann-like_a/b/a_fold"/>
</dbReference>
<dbReference type="InterPro" id="IPR004511">
    <property type="entry name" value="PAPS/APS_Rdtase"/>
</dbReference>
<dbReference type="EC" id="1.8.4.8" evidence="3"/>
<dbReference type="PANTHER" id="PTHR46509">
    <property type="entry name" value="PHOSPHOADENOSINE PHOSPHOSULFATE REDUCTASE"/>
    <property type="match status" value="1"/>
</dbReference>
<evidence type="ECO:0000256" key="3">
    <source>
        <dbReference type="HAMAP-Rule" id="MF_00063"/>
    </source>
</evidence>
<keyword evidence="6" id="KW-1185">Reference proteome</keyword>
<name>A0ABU8ST64_9GAMM</name>
<dbReference type="EMBL" id="JAQPZS010000007">
    <property type="protein sequence ID" value="MEJ6496226.1"/>
    <property type="molecule type" value="Genomic_DNA"/>
</dbReference>
<comment type="pathway">
    <text evidence="3">Sulfur metabolism; hydrogen sulfide biosynthesis; sulfite from sulfate: step 3/3.</text>
</comment>
<gene>
    <name evidence="3" type="primary">cysH</name>
    <name evidence="5" type="ORF">PQI24_09275</name>
</gene>
<protein>
    <recommendedName>
        <fullName evidence="3">Phosphoadenosine 5'-phosphosulfate reductase</fullName>
        <shortName evidence="3">PAPS reductase</shortName>
        <ecNumber evidence="3">1.8.4.8</ecNumber>
    </recommendedName>
    <alternativeName>
        <fullName evidence="3">3'-phosphoadenylylsulfate reductase</fullName>
    </alternativeName>
    <alternativeName>
        <fullName evidence="3">PAPS reductase, thioredoxin dependent</fullName>
    </alternativeName>
    <alternativeName>
        <fullName evidence="3">PAPS sulfotransferase</fullName>
    </alternativeName>
    <alternativeName>
        <fullName evidence="3">PAdoPS reductase</fullName>
    </alternativeName>
</protein>
<keyword evidence="3" id="KW-0963">Cytoplasm</keyword>
<evidence type="ECO:0000259" key="4">
    <source>
        <dbReference type="Pfam" id="PF01507"/>
    </source>
</evidence>
<dbReference type="NCBIfam" id="TIGR00434">
    <property type="entry name" value="cysH"/>
    <property type="match status" value="1"/>
</dbReference>
<evidence type="ECO:0000256" key="1">
    <source>
        <dbReference type="ARBA" id="ARBA00009732"/>
    </source>
</evidence>
<dbReference type="Pfam" id="PF01507">
    <property type="entry name" value="PAPS_reduct"/>
    <property type="match status" value="1"/>
</dbReference>
<dbReference type="NCBIfam" id="NF002537">
    <property type="entry name" value="PRK02090.1"/>
    <property type="match status" value="1"/>
</dbReference>
<comment type="caution">
    <text evidence="3">Lacks conserved residue(s) required for the propagation of feature annotation.</text>
</comment>
<dbReference type="CDD" id="cd23945">
    <property type="entry name" value="PAPS_reductase"/>
    <property type="match status" value="1"/>
</dbReference>
<reference evidence="5 6" key="1">
    <citation type="submission" date="2023-01" db="EMBL/GenBank/DDBJ databases">
        <title>Trichodesmium-associated heterotrophic epibiont bacteria.</title>
        <authorList>
            <person name="Cleveland C.S."/>
            <person name="Webb E.A."/>
        </authorList>
    </citation>
    <scope>NUCLEOTIDE SEQUENCE [LARGE SCALE GENOMIC DNA]</scope>
    <source>
        <strain evidence="5 6">USCH2</strain>
    </source>
</reference>
<dbReference type="SUPFAM" id="SSF52402">
    <property type="entry name" value="Adenine nucleotide alpha hydrolases-like"/>
    <property type="match status" value="1"/>
</dbReference>
<dbReference type="Gene3D" id="3.40.50.620">
    <property type="entry name" value="HUPs"/>
    <property type="match status" value="1"/>
</dbReference>
<dbReference type="InterPro" id="IPR002500">
    <property type="entry name" value="PAPS_reduct_dom"/>
</dbReference>
<comment type="caution">
    <text evidence="5">The sequence shown here is derived from an EMBL/GenBank/DDBJ whole genome shotgun (WGS) entry which is preliminary data.</text>
</comment>
<feature type="domain" description="Phosphoadenosine phosphosulphate reductase" evidence="4">
    <location>
        <begin position="35"/>
        <end position="206"/>
    </location>
</feature>
<dbReference type="RefSeq" id="WP_300543712.1">
    <property type="nucleotide sequence ID" value="NZ_JAQPZS010000007.1"/>
</dbReference>
<comment type="similarity">
    <text evidence="1 3">Belongs to the PAPS reductase family. CysH subfamily.</text>
</comment>
<dbReference type="PANTHER" id="PTHR46509:SF1">
    <property type="entry name" value="PHOSPHOADENOSINE PHOSPHOSULFATE REDUCTASE"/>
    <property type="match status" value="1"/>
</dbReference>
<evidence type="ECO:0000313" key="5">
    <source>
        <dbReference type="EMBL" id="MEJ6496226.1"/>
    </source>
</evidence>
<comment type="subcellular location">
    <subcellularLocation>
        <location evidence="3">Cytoplasm</location>
    </subcellularLocation>
</comment>